<reference evidence="2" key="1">
    <citation type="submission" date="2020-06" db="EMBL/GenBank/DDBJ databases">
        <title>Lateral gene transfer of anion-conducting channel rhodopsins between green algae and giant viruses.</title>
        <authorList>
            <person name="Rozenberg A."/>
            <person name="Oppermann J."/>
            <person name="Wietek J."/>
            <person name="Fernandez Lahore R.G."/>
            <person name="Sandaa R.-A."/>
            <person name="Bratbak G."/>
            <person name="Hegemann P."/>
            <person name="Beja O."/>
        </authorList>
    </citation>
    <scope>NUCLEOTIDE SEQUENCE</scope>
    <source>
        <strain evidence="2">01B</strain>
    </source>
</reference>
<evidence type="ECO:0000313" key="2">
    <source>
        <dbReference type="EMBL" id="QOI90434.1"/>
    </source>
</evidence>
<feature type="transmembrane region" description="Helical" evidence="1">
    <location>
        <begin position="6"/>
        <end position="24"/>
    </location>
</feature>
<name>A0A7M3UNY7_POV01</name>
<sequence length="66" mass="7667">MSHYFSFGLLITLLVAIVFCGYKISSVYGSRKRTENESELQNRKFKEMHRNVDFEKAVSFRALDSA</sequence>
<gene>
    <name evidence="2" type="ORF">HWQ62_00298</name>
</gene>
<accession>A0A7M3UNY7</accession>
<evidence type="ECO:0000256" key="1">
    <source>
        <dbReference type="SAM" id="Phobius"/>
    </source>
</evidence>
<organismHost>
    <name type="scientific">Pyramimonas plurioculata</name>
    <dbReference type="NCBI Taxonomy" id="36893"/>
</organismHost>
<keyword evidence="1" id="KW-1133">Transmembrane helix</keyword>
<keyword evidence="1" id="KW-0472">Membrane</keyword>
<proteinExistence type="predicted"/>
<keyword evidence="1" id="KW-0812">Transmembrane</keyword>
<organism evidence="2">
    <name type="scientific">Pyramimonas orientalis virus</name>
    <name type="common">PoV01</name>
    <dbReference type="NCBI Taxonomy" id="455367"/>
    <lineage>
        <taxon>Viruses</taxon>
        <taxon>Varidnaviria</taxon>
        <taxon>Bamfordvirae</taxon>
        <taxon>Nucleocytoviricota</taxon>
        <taxon>Megaviricetes</taxon>
        <taxon>Imitervirales</taxon>
        <taxon>Allomimiviridae</taxon>
        <taxon>Heliosvirus</taxon>
        <taxon>Heliosvirus raunefjordenense</taxon>
    </lineage>
</organism>
<dbReference type="EMBL" id="MT663537">
    <property type="protein sequence ID" value="QOI90434.1"/>
    <property type="molecule type" value="Genomic_DNA"/>
</dbReference>
<protein>
    <submittedName>
        <fullName evidence="2">Uncharacterized protein</fullName>
    </submittedName>
</protein>